<dbReference type="PANTHER" id="PTHR34980:SF2">
    <property type="entry name" value="INNER MEMBRANE PROTEIN YHAH-RELATED"/>
    <property type="match status" value="1"/>
</dbReference>
<dbReference type="AlphaFoldDB" id="A0A6B0TYM5"/>
<comment type="caution">
    <text evidence="2">The sequence shown here is derived from an EMBL/GenBank/DDBJ whole genome shotgun (WGS) entry which is preliminary data.</text>
</comment>
<sequence>MSFATFIREGLSLGLTFRGRSSRAAYWSFALFAIAMVSVAHLGADHAAKLLGMERSGPSGILGGFLLVASSMLGVFVIYLAIATAAAMVRRLHDTGRSGWWWWIGLVPVIGGLVLLVWAAMPGDLADNRFGPAPGPPEEL</sequence>
<accession>A0A6B0TYM5</accession>
<dbReference type="PANTHER" id="PTHR34980">
    <property type="entry name" value="INNER MEMBRANE PROTEIN-RELATED-RELATED"/>
    <property type="match status" value="1"/>
</dbReference>
<evidence type="ECO:0000313" key="2">
    <source>
        <dbReference type="EMBL" id="MXU66795.1"/>
    </source>
</evidence>
<proteinExistence type="predicted"/>
<name>A0A6B0TYM5_9RHOB</name>
<dbReference type="Proteomes" id="UP000436016">
    <property type="component" value="Unassembled WGS sequence"/>
</dbReference>
<dbReference type="RefSeq" id="WP_160856464.1">
    <property type="nucleotide sequence ID" value="NZ_WUWG01000008.1"/>
</dbReference>
<keyword evidence="1" id="KW-0812">Transmembrane</keyword>
<gene>
    <name evidence="2" type="ORF">GSH16_15200</name>
</gene>
<keyword evidence="3" id="KW-1185">Reference proteome</keyword>
<dbReference type="Pfam" id="PF05656">
    <property type="entry name" value="DUF805"/>
    <property type="match status" value="1"/>
</dbReference>
<reference evidence="2 3" key="1">
    <citation type="submission" date="2019-12" db="EMBL/GenBank/DDBJ databases">
        <title>Strain KN286 was isolated from seawater, which was collected from Caroline Seamount in the tropical western Pacific.</title>
        <authorList>
            <person name="Wang Q."/>
        </authorList>
    </citation>
    <scope>NUCLEOTIDE SEQUENCE [LARGE SCALE GENOMIC DNA]</scope>
    <source>
        <strain evidence="2 3">KN286</strain>
    </source>
</reference>
<organism evidence="2 3">
    <name type="scientific">Oceanomicrobium pacificus</name>
    <dbReference type="NCBI Taxonomy" id="2692916"/>
    <lineage>
        <taxon>Bacteria</taxon>
        <taxon>Pseudomonadati</taxon>
        <taxon>Pseudomonadota</taxon>
        <taxon>Alphaproteobacteria</taxon>
        <taxon>Rhodobacterales</taxon>
        <taxon>Paracoccaceae</taxon>
        <taxon>Oceanomicrobium</taxon>
    </lineage>
</organism>
<dbReference type="GO" id="GO:0005886">
    <property type="term" value="C:plasma membrane"/>
    <property type="evidence" value="ECO:0007669"/>
    <property type="project" value="TreeGrafter"/>
</dbReference>
<feature type="transmembrane region" description="Helical" evidence="1">
    <location>
        <begin position="64"/>
        <end position="88"/>
    </location>
</feature>
<dbReference type="InterPro" id="IPR008523">
    <property type="entry name" value="DUF805"/>
</dbReference>
<evidence type="ECO:0000313" key="3">
    <source>
        <dbReference type="Proteomes" id="UP000436016"/>
    </source>
</evidence>
<keyword evidence="1" id="KW-0472">Membrane</keyword>
<keyword evidence="1" id="KW-1133">Transmembrane helix</keyword>
<dbReference type="EMBL" id="WUWG01000008">
    <property type="protein sequence ID" value="MXU66795.1"/>
    <property type="molecule type" value="Genomic_DNA"/>
</dbReference>
<protein>
    <submittedName>
        <fullName evidence="2">DUF805 domain-containing protein</fullName>
    </submittedName>
</protein>
<evidence type="ECO:0000256" key="1">
    <source>
        <dbReference type="SAM" id="Phobius"/>
    </source>
</evidence>
<feature type="transmembrane region" description="Helical" evidence="1">
    <location>
        <begin position="100"/>
        <end position="121"/>
    </location>
</feature>
<feature type="transmembrane region" description="Helical" evidence="1">
    <location>
        <begin position="24"/>
        <end position="44"/>
    </location>
</feature>